<name>A0A6J4H4N1_9PROT</name>
<dbReference type="AlphaFoldDB" id="A0A6J4H4N1"/>
<feature type="compositionally biased region" description="Gly residues" evidence="1">
    <location>
        <begin position="173"/>
        <end position="183"/>
    </location>
</feature>
<dbReference type="GO" id="GO:0004316">
    <property type="term" value="F:3-oxoacyl-[acyl-carrier-protein] reductase (NADPH) activity"/>
    <property type="evidence" value="ECO:0007669"/>
    <property type="project" value="UniProtKB-EC"/>
</dbReference>
<feature type="compositionally biased region" description="Gly residues" evidence="1">
    <location>
        <begin position="41"/>
        <end position="59"/>
    </location>
</feature>
<evidence type="ECO:0000313" key="2">
    <source>
        <dbReference type="EMBL" id="CAA9214893.1"/>
    </source>
</evidence>
<proteinExistence type="predicted"/>
<feature type="region of interest" description="Disordered" evidence="1">
    <location>
        <begin position="1"/>
        <end position="250"/>
    </location>
</feature>
<gene>
    <name evidence="2" type="ORF">AVDCRST_MAG04-324</name>
</gene>
<dbReference type="EC" id="1.1.1.100" evidence="2"/>
<reference evidence="2" key="1">
    <citation type="submission" date="2020-02" db="EMBL/GenBank/DDBJ databases">
        <authorList>
            <person name="Meier V. D."/>
        </authorList>
    </citation>
    <scope>NUCLEOTIDE SEQUENCE</scope>
    <source>
        <strain evidence="2">AVDCRST_MAG04</strain>
    </source>
</reference>
<protein>
    <submittedName>
        <fullName evidence="2">3-oxoacyl-[acyl-carrier protein] reductase</fullName>
        <ecNumber evidence="2">1.1.1.100</ecNumber>
    </submittedName>
</protein>
<sequence>GASGVARDRGRARHRRRRGAVGRRARLQFVPHLPGRRRAGGENGRGGAGSGRAGAGAAGRRGRPGRARAVLRRGGRRVRRPAGRAGEQRRHHRPGRAIGGHARRGLGNGDADQRARPRRVQPGGGAAHVHREGRKRRRHRQRVVPSVRTRRRGGMDTLCRQQGRGGHLHGRLGEGSRGGGHPGQRGQSRADRHRVARRGRDAGPGGAGRGERAHGPRRHRRGGGGSGAVAAVRRRRLRHRRLSAGGRRPL</sequence>
<organism evidence="2">
    <name type="scientific">uncultured Acetobacteraceae bacterium</name>
    <dbReference type="NCBI Taxonomy" id="169975"/>
    <lineage>
        <taxon>Bacteria</taxon>
        <taxon>Pseudomonadati</taxon>
        <taxon>Pseudomonadota</taxon>
        <taxon>Alphaproteobacteria</taxon>
        <taxon>Acetobacterales</taxon>
        <taxon>Acetobacteraceae</taxon>
        <taxon>environmental samples</taxon>
    </lineage>
</organism>
<feature type="non-terminal residue" evidence="2">
    <location>
        <position position="1"/>
    </location>
</feature>
<accession>A0A6J4H4N1</accession>
<dbReference type="EMBL" id="CADCTL010000022">
    <property type="protein sequence ID" value="CAA9214893.1"/>
    <property type="molecule type" value="Genomic_DNA"/>
</dbReference>
<feature type="compositionally biased region" description="Basic residues" evidence="1">
    <location>
        <begin position="60"/>
        <end position="82"/>
    </location>
</feature>
<feature type="compositionally biased region" description="Basic residues" evidence="1">
    <location>
        <begin position="232"/>
        <end position="242"/>
    </location>
</feature>
<feature type="non-terminal residue" evidence="2">
    <location>
        <position position="250"/>
    </location>
</feature>
<feature type="compositionally biased region" description="Basic residues" evidence="1">
    <location>
        <begin position="131"/>
        <end position="152"/>
    </location>
</feature>
<keyword evidence="2" id="KW-0560">Oxidoreductase</keyword>
<feature type="compositionally biased region" description="Basic residues" evidence="1">
    <location>
        <begin position="10"/>
        <end position="26"/>
    </location>
</feature>
<evidence type="ECO:0000256" key="1">
    <source>
        <dbReference type="SAM" id="MobiDB-lite"/>
    </source>
</evidence>